<dbReference type="STRING" id="126957.T1IT61"/>
<dbReference type="Proteomes" id="UP000014500">
    <property type="component" value="Unassembled WGS sequence"/>
</dbReference>
<feature type="transmembrane region" description="Helical" evidence="1">
    <location>
        <begin position="20"/>
        <end position="44"/>
    </location>
</feature>
<protein>
    <submittedName>
        <fullName evidence="2">Uncharacterized protein</fullName>
    </submittedName>
</protein>
<dbReference type="Pfam" id="PF21534">
    <property type="entry name" value="Rost"/>
    <property type="match status" value="1"/>
</dbReference>
<feature type="transmembrane region" description="Helical" evidence="1">
    <location>
        <begin position="99"/>
        <end position="118"/>
    </location>
</feature>
<keyword evidence="1" id="KW-0812">Transmembrane</keyword>
<evidence type="ECO:0000313" key="3">
    <source>
        <dbReference type="Proteomes" id="UP000014500"/>
    </source>
</evidence>
<dbReference type="HOGENOM" id="CLU_1221045_0_0_1"/>
<dbReference type="AlphaFoldDB" id="T1IT61"/>
<name>T1IT61_STRMM</name>
<keyword evidence="3" id="KW-1185">Reference proteome</keyword>
<reference evidence="2" key="2">
    <citation type="submission" date="2015-02" db="UniProtKB">
        <authorList>
            <consortium name="EnsemblMetazoa"/>
        </authorList>
    </citation>
    <scope>IDENTIFICATION</scope>
</reference>
<sequence length="227" mass="26630">MWTTIKSVGISQFKWWSMKPIWFIVYRLLIAAYVTTHLCLRAIYSMQIYNQIIVAKVPTILKISWVFTNLSTSTSILITAVYWIFLYPDGTSTLDYGNIQIHAINSVVIVLDLIIISIPFRLFHFYQPLLFGLSYLIFNLIYWIITNEVIYSILDWQKVTKSSIFVIVMLFFGILFHLLAFILNEREFFIQSLTVALIFSWKNTVVENNRFRAMIPGHLLKALKLPR</sequence>
<accession>T1IT61</accession>
<dbReference type="PANTHER" id="PTHR12242:SF1">
    <property type="entry name" value="MYND-TYPE DOMAIN-CONTAINING PROTEIN"/>
    <property type="match status" value="1"/>
</dbReference>
<dbReference type="InterPro" id="IPR049352">
    <property type="entry name" value="Rost"/>
</dbReference>
<feature type="transmembrane region" description="Helical" evidence="1">
    <location>
        <begin position="65"/>
        <end position="87"/>
    </location>
</feature>
<evidence type="ECO:0000256" key="1">
    <source>
        <dbReference type="SAM" id="Phobius"/>
    </source>
</evidence>
<reference evidence="3" key="1">
    <citation type="submission" date="2011-05" db="EMBL/GenBank/DDBJ databases">
        <authorList>
            <person name="Richards S.R."/>
            <person name="Qu J."/>
            <person name="Jiang H."/>
            <person name="Jhangiani S.N."/>
            <person name="Agravi P."/>
            <person name="Goodspeed R."/>
            <person name="Gross S."/>
            <person name="Mandapat C."/>
            <person name="Jackson L."/>
            <person name="Mathew T."/>
            <person name="Pu L."/>
            <person name="Thornton R."/>
            <person name="Saada N."/>
            <person name="Wilczek-Boney K.B."/>
            <person name="Lee S."/>
            <person name="Kovar C."/>
            <person name="Wu Y."/>
            <person name="Scherer S.E."/>
            <person name="Worley K.C."/>
            <person name="Muzny D.M."/>
            <person name="Gibbs R."/>
        </authorList>
    </citation>
    <scope>NUCLEOTIDE SEQUENCE</scope>
    <source>
        <strain evidence="3">Brora</strain>
    </source>
</reference>
<keyword evidence="1" id="KW-0472">Membrane</keyword>
<dbReference type="EnsemblMetazoa" id="SMAR004305-RA">
    <property type="protein sequence ID" value="SMAR004305-PA"/>
    <property type="gene ID" value="SMAR004305"/>
</dbReference>
<dbReference type="PhylomeDB" id="T1IT61"/>
<dbReference type="eggNOG" id="ENOG502SE1W">
    <property type="taxonomic scope" value="Eukaryota"/>
</dbReference>
<keyword evidence="1" id="KW-1133">Transmembrane helix</keyword>
<dbReference type="GO" id="GO:0016020">
    <property type="term" value="C:membrane"/>
    <property type="evidence" value="ECO:0007669"/>
    <property type="project" value="TreeGrafter"/>
</dbReference>
<proteinExistence type="predicted"/>
<organism evidence="2 3">
    <name type="scientific">Strigamia maritima</name>
    <name type="common">European centipede</name>
    <name type="synonym">Geophilus maritimus</name>
    <dbReference type="NCBI Taxonomy" id="126957"/>
    <lineage>
        <taxon>Eukaryota</taxon>
        <taxon>Metazoa</taxon>
        <taxon>Ecdysozoa</taxon>
        <taxon>Arthropoda</taxon>
        <taxon>Myriapoda</taxon>
        <taxon>Chilopoda</taxon>
        <taxon>Pleurostigmophora</taxon>
        <taxon>Geophilomorpha</taxon>
        <taxon>Linotaeniidae</taxon>
        <taxon>Strigamia</taxon>
    </lineage>
</organism>
<feature type="transmembrane region" description="Helical" evidence="1">
    <location>
        <begin position="125"/>
        <end position="144"/>
    </location>
</feature>
<dbReference type="EMBL" id="JH431465">
    <property type="status" value="NOT_ANNOTATED_CDS"/>
    <property type="molecule type" value="Genomic_DNA"/>
</dbReference>
<evidence type="ECO:0000313" key="2">
    <source>
        <dbReference type="EnsemblMetazoa" id="SMAR004305-PA"/>
    </source>
</evidence>
<dbReference type="OMA" id="WIITNEV"/>
<dbReference type="PANTHER" id="PTHR12242">
    <property type="entry name" value="OS02G0130600 PROTEIN-RELATED"/>
    <property type="match status" value="1"/>
</dbReference>
<feature type="transmembrane region" description="Helical" evidence="1">
    <location>
        <begin position="164"/>
        <end position="183"/>
    </location>
</feature>